<feature type="transmembrane region" description="Helical" evidence="1">
    <location>
        <begin position="489"/>
        <end position="510"/>
    </location>
</feature>
<keyword evidence="1" id="KW-0472">Membrane</keyword>
<evidence type="ECO:0000256" key="1">
    <source>
        <dbReference type="SAM" id="Phobius"/>
    </source>
</evidence>
<reference evidence="2" key="1">
    <citation type="submission" date="2021-01" db="EMBL/GenBank/DDBJ databases">
        <title>Whole genome shotgun sequence of Planotetraspora silvatica NBRC 100141.</title>
        <authorList>
            <person name="Komaki H."/>
            <person name="Tamura T."/>
        </authorList>
    </citation>
    <scope>NUCLEOTIDE SEQUENCE</scope>
    <source>
        <strain evidence="2">NBRC 100141</strain>
    </source>
</reference>
<evidence type="ECO:0000313" key="2">
    <source>
        <dbReference type="EMBL" id="GII46099.1"/>
    </source>
</evidence>
<feature type="transmembrane region" description="Helical" evidence="1">
    <location>
        <begin position="148"/>
        <end position="166"/>
    </location>
</feature>
<feature type="transmembrane region" description="Helical" evidence="1">
    <location>
        <begin position="522"/>
        <end position="543"/>
    </location>
</feature>
<feature type="transmembrane region" description="Helical" evidence="1">
    <location>
        <begin position="267"/>
        <end position="287"/>
    </location>
</feature>
<keyword evidence="3" id="KW-1185">Reference proteome</keyword>
<evidence type="ECO:0000313" key="3">
    <source>
        <dbReference type="Proteomes" id="UP000644610"/>
    </source>
</evidence>
<dbReference type="Proteomes" id="UP000644610">
    <property type="component" value="Unassembled WGS sequence"/>
</dbReference>
<feature type="transmembrane region" description="Helical" evidence="1">
    <location>
        <begin position="299"/>
        <end position="320"/>
    </location>
</feature>
<sequence length="761" mass="81619">MAEIIAVRPPRIDPPRRPSAGERLGSRLLWPRWLPAASAAVFSVAVLVAYGVSVRDIVVFCGYVALCLGLPGVLMVRALLGGTRSHAEEIALGLTLGYAVEVAAYIAARAVGAPLLVLAWPAGVVGAFLVLPRLRAHWRPGRRPRPPVWWSWSIALVVVYLVAWSARTVFRATPVTWPGLAGSFQDMSYHLALIGELKHHVPPTLPMVAGEPLFYHWFVYAHLAAASWITGIEPVVLLLRLAMLPMLAALIVLVGMLAQRMTGSRPAALLAVLGTLFVAPPSLYLGTNGAFTWGGVPDLLWTSPTQTFGSLLFVPVVLFLTDLLGRRGPARGRWPLLGVLLLALSGAKATYLPLLGAGLGLVVAVQVVRRRSPWAAVAALGMTAVCFGYAQLVLFGHTRQGMLVEPLYSIRTTWEEQTGLIGPAGPSAPVLYGIAAVLALCWGVAWSGAFGLLARPRLLVRPDLVLILGFGAAGLGTLFLLGHPTRSQLFFVWGAGPYMVIVAVHGLVVLLRRARLSRRTMVTAAGGGMLAAYLIPVICGVRVPLSPGRQDVALFLPYVVFVAVALVAAAALCLARGRVRAWAVMSVALAAVGLPADVHARVLAVGRDVPTAADPGVAVPQGTMTAARWLRANSDPDDLVATNAHCLWGQDEPCDSRHFWVSALSERRVLVEGWAYAPKNLDTWLPGEQPFERPFWDTARIQANDAVFTAPSAAAVRGLRDRYGVRWLFADERLLPPGSALGEFASLRFRSGEYAVYRIPG</sequence>
<keyword evidence="1" id="KW-0812">Transmembrane</keyword>
<gene>
    <name evidence="2" type="ORF">Psi02_25230</name>
</gene>
<dbReference type="RefSeq" id="WP_203973693.1">
    <property type="nucleotide sequence ID" value="NZ_BAAAKY010000049.1"/>
</dbReference>
<protein>
    <submittedName>
        <fullName evidence="2">Uncharacterized protein</fullName>
    </submittedName>
</protein>
<feature type="transmembrane region" description="Helical" evidence="1">
    <location>
        <begin position="430"/>
        <end position="452"/>
    </location>
</feature>
<feature type="transmembrane region" description="Helical" evidence="1">
    <location>
        <begin position="340"/>
        <end position="362"/>
    </location>
</feature>
<dbReference type="AlphaFoldDB" id="A0A8J3XM02"/>
<feature type="transmembrane region" description="Helical" evidence="1">
    <location>
        <begin position="57"/>
        <end position="80"/>
    </location>
</feature>
<accession>A0A8J3XM02</accession>
<name>A0A8J3XM02_9ACTN</name>
<dbReference type="EMBL" id="BOOQ01000015">
    <property type="protein sequence ID" value="GII46099.1"/>
    <property type="molecule type" value="Genomic_DNA"/>
</dbReference>
<feature type="transmembrane region" description="Helical" evidence="1">
    <location>
        <begin position="374"/>
        <end position="395"/>
    </location>
</feature>
<comment type="caution">
    <text evidence="2">The sequence shown here is derived from an EMBL/GenBank/DDBJ whole genome shotgun (WGS) entry which is preliminary data.</text>
</comment>
<feature type="transmembrane region" description="Helical" evidence="1">
    <location>
        <begin position="237"/>
        <end position="261"/>
    </location>
</feature>
<feature type="transmembrane region" description="Helical" evidence="1">
    <location>
        <begin position="213"/>
        <end position="230"/>
    </location>
</feature>
<feature type="transmembrane region" description="Helical" evidence="1">
    <location>
        <begin position="555"/>
        <end position="575"/>
    </location>
</feature>
<feature type="transmembrane region" description="Helical" evidence="1">
    <location>
        <begin position="117"/>
        <end position="136"/>
    </location>
</feature>
<proteinExistence type="predicted"/>
<feature type="transmembrane region" description="Helical" evidence="1">
    <location>
        <begin position="464"/>
        <end position="483"/>
    </location>
</feature>
<keyword evidence="1" id="KW-1133">Transmembrane helix</keyword>
<feature type="transmembrane region" description="Helical" evidence="1">
    <location>
        <begin position="33"/>
        <end position="51"/>
    </location>
</feature>
<organism evidence="2 3">
    <name type="scientific">Planotetraspora silvatica</name>
    <dbReference type="NCBI Taxonomy" id="234614"/>
    <lineage>
        <taxon>Bacteria</taxon>
        <taxon>Bacillati</taxon>
        <taxon>Actinomycetota</taxon>
        <taxon>Actinomycetes</taxon>
        <taxon>Streptosporangiales</taxon>
        <taxon>Streptosporangiaceae</taxon>
        <taxon>Planotetraspora</taxon>
    </lineage>
</organism>